<dbReference type="Gene3D" id="3.90.180.10">
    <property type="entry name" value="Medium-chain alcohol dehydrogenases, catalytic domain"/>
    <property type="match status" value="1"/>
</dbReference>
<keyword evidence="7" id="KW-1185">Reference proteome</keyword>
<evidence type="ECO:0000256" key="4">
    <source>
        <dbReference type="RuleBase" id="RU361277"/>
    </source>
</evidence>
<dbReference type="InterPro" id="IPR036291">
    <property type="entry name" value="NAD(P)-bd_dom_sf"/>
</dbReference>
<dbReference type="InterPro" id="IPR002328">
    <property type="entry name" value="ADH_Zn_CS"/>
</dbReference>
<name>A0A2U1TX07_9GAMM</name>
<dbReference type="PANTHER" id="PTHR43401:SF2">
    <property type="entry name" value="L-THREONINE 3-DEHYDROGENASE"/>
    <property type="match status" value="1"/>
</dbReference>
<evidence type="ECO:0000256" key="2">
    <source>
        <dbReference type="ARBA" id="ARBA00022833"/>
    </source>
</evidence>
<dbReference type="Gene3D" id="3.40.50.720">
    <property type="entry name" value="NAD(P)-binding Rossmann-like Domain"/>
    <property type="match status" value="1"/>
</dbReference>
<evidence type="ECO:0000313" key="7">
    <source>
        <dbReference type="Proteomes" id="UP000296159"/>
    </source>
</evidence>
<comment type="similarity">
    <text evidence="4">Belongs to the zinc-containing alcohol dehydrogenase family.</text>
</comment>
<sequence length="352" mass="38328">MHNNTMKALIKTKGEPFCMEVAQIPIPEIDPTQCLIEVKACGICGTDHSLWHWNEAIAKSYPSMKFPMVFGHEFCGVIAEVGREVKNWRVGDRVVVNPGLHCNACHYCAEGGHEVCDHRPFIGTTVFGAFAEYCAVRSENLLKLDDNISFKVGALLEPFCVSLNAIDRVKPDFGDTVVVMGPGAIGLLMVIILKSIGVQKIIVTGTDADGDRLTVAKNFGAHYVINASKTDAAAEVMELTNGQGAEVIYDMTGFFGAVPQAVQMAAKRGRIGVTGLPAKSSEIPMTTIAMREISIIGNRAYGNRTWFKALSMLATGQVKIDDVASYVFPLNDFEKAMKLLDEKKGLRILLEP</sequence>
<dbReference type="GO" id="GO:0008270">
    <property type="term" value="F:zinc ion binding"/>
    <property type="evidence" value="ECO:0007669"/>
    <property type="project" value="InterPro"/>
</dbReference>
<dbReference type="Pfam" id="PF00107">
    <property type="entry name" value="ADH_zinc_N"/>
    <property type="match status" value="1"/>
</dbReference>
<proteinExistence type="inferred from homology"/>
<dbReference type="GO" id="GO:0016616">
    <property type="term" value="F:oxidoreductase activity, acting on the CH-OH group of donors, NAD or NADP as acceptor"/>
    <property type="evidence" value="ECO:0007669"/>
    <property type="project" value="UniProtKB-ARBA"/>
</dbReference>
<evidence type="ECO:0000256" key="1">
    <source>
        <dbReference type="ARBA" id="ARBA00022723"/>
    </source>
</evidence>
<dbReference type="Pfam" id="PF08240">
    <property type="entry name" value="ADH_N"/>
    <property type="match status" value="1"/>
</dbReference>
<protein>
    <submittedName>
        <fullName evidence="6">L-threonine 3-dehydrogenase</fullName>
    </submittedName>
</protein>
<dbReference type="EMBL" id="QDKH01000017">
    <property type="protein sequence ID" value="PWC13882.1"/>
    <property type="molecule type" value="Genomic_DNA"/>
</dbReference>
<dbReference type="PROSITE" id="PS00059">
    <property type="entry name" value="ADH_ZINC"/>
    <property type="match status" value="1"/>
</dbReference>
<dbReference type="Proteomes" id="UP000296159">
    <property type="component" value="Unassembled WGS sequence"/>
</dbReference>
<keyword evidence="1 4" id="KW-0479">Metal-binding</keyword>
<accession>A0A2U1TX07</accession>
<comment type="cofactor">
    <cofactor evidence="4">
        <name>Zn(2+)</name>
        <dbReference type="ChEBI" id="CHEBI:29105"/>
    </cofactor>
</comment>
<dbReference type="AlphaFoldDB" id="A0A2U1TX07"/>
<dbReference type="InterPro" id="IPR011032">
    <property type="entry name" value="GroES-like_sf"/>
</dbReference>
<evidence type="ECO:0000256" key="3">
    <source>
        <dbReference type="ARBA" id="ARBA00023002"/>
    </source>
</evidence>
<feature type="domain" description="Enoyl reductase (ER)" evidence="5">
    <location>
        <begin position="14"/>
        <end position="350"/>
    </location>
</feature>
<dbReference type="InterPro" id="IPR020843">
    <property type="entry name" value="ER"/>
</dbReference>
<keyword evidence="3" id="KW-0560">Oxidoreductase</keyword>
<dbReference type="InterPro" id="IPR050129">
    <property type="entry name" value="Zn_alcohol_dh"/>
</dbReference>
<dbReference type="SUPFAM" id="SSF50129">
    <property type="entry name" value="GroES-like"/>
    <property type="match status" value="1"/>
</dbReference>
<dbReference type="SMART" id="SM00829">
    <property type="entry name" value="PKS_ER"/>
    <property type="match status" value="1"/>
</dbReference>
<dbReference type="PANTHER" id="PTHR43401">
    <property type="entry name" value="L-THREONINE 3-DEHYDROGENASE"/>
    <property type="match status" value="1"/>
</dbReference>
<gene>
    <name evidence="6" type="ORF">DDT56_15050</name>
</gene>
<dbReference type="InterPro" id="IPR013149">
    <property type="entry name" value="ADH-like_C"/>
</dbReference>
<organism evidence="6 7">
    <name type="scientific">Brenneria corticis</name>
    <dbReference type="NCBI Taxonomy" id="2173106"/>
    <lineage>
        <taxon>Bacteria</taxon>
        <taxon>Pseudomonadati</taxon>
        <taxon>Pseudomonadota</taxon>
        <taxon>Gammaproteobacteria</taxon>
        <taxon>Enterobacterales</taxon>
        <taxon>Pectobacteriaceae</taxon>
        <taxon>Brenneria</taxon>
    </lineage>
</organism>
<comment type="caution">
    <text evidence="6">The sequence shown here is derived from an EMBL/GenBank/DDBJ whole genome shotgun (WGS) entry which is preliminary data.</text>
</comment>
<evidence type="ECO:0000259" key="5">
    <source>
        <dbReference type="SMART" id="SM00829"/>
    </source>
</evidence>
<evidence type="ECO:0000313" key="6">
    <source>
        <dbReference type="EMBL" id="PWC13882.1"/>
    </source>
</evidence>
<keyword evidence="2 4" id="KW-0862">Zinc</keyword>
<reference evidence="6 7" key="1">
    <citation type="submission" date="2018-04" db="EMBL/GenBank/DDBJ databases">
        <title>Brenneria corticis sp.nov.</title>
        <authorList>
            <person name="Li Y."/>
        </authorList>
    </citation>
    <scope>NUCLEOTIDE SEQUENCE [LARGE SCALE GENOMIC DNA]</scope>
    <source>
        <strain evidence="6 7">CFCC 11842</strain>
    </source>
</reference>
<dbReference type="InterPro" id="IPR013154">
    <property type="entry name" value="ADH-like_N"/>
</dbReference>
<dbReference type="SUPFAM" id="SSF51735">
    <property type="entry name" value="NAD(P)-binding Rossmann-fold domains"/>
    <property type="match status" value="1"/>
</dbReference>
<dbReference type="RefSeq" id="WP_136167239.1">
    <property type="nucleotide sequence ID" value="NZ_KZ819083.1"/>
</dbReference>